<evidence type="ECO:0000256" key="1">
    <source>
        <dbReference type="SAM" id="SignalP"/>
    </source>
</evidence>
<reference evidence="3" key="4">
    <citation type="submission" date="2025-05" db="UniProtKB">
        <authorList>
            <consortium name="EnsemblFungi"/>
        </authorList>
    </citation>
    <scope>IDENTIFICATION</scope>
    <source>
        <strain evidence="3">isolate 1-1 / race 1 (BBBD)</strain>
    </source>
</reference>
<dbReference type="AlphaFoldDB" id="A0A180GH64"/>
<reference evidence="3 4" key="3">
    <citation type="journal article" date="2017" name="G3 (Bethesda)">
        <title>Comparative analysis highlights variable genome content of wheat rusts and divergence of the mating loci.</title>
        <authorList>
            <person name="Cuomo C.A."/>
            <person name="Bakkeren G."/>
            <person name="Khalil H.B."/>
            <person name="Panwar V."/>
            <person name="Joly D."/>
            <person name="Linning R."/>
            <person name="Sakthikumar S."/>
            <person name="Song X."/>
            <person name="Adiconis X."/>
            <person name="Fan L."/>
            <person name="Goldberg J.M."/>
            <person name="Levin J.Z."/>
            <person name="Young S."/>
            <person name="Zeng Q."/>
            <person name="Anikster Y."/>
            <person name="Bruce M."/>
            <person name="Wang M."/>
            <person name="Yin C."/>
            <person name="McCallum B."/>
            <person name="Szabo L.J."/>
            <person name="Hulbert S."/>
            <person name="Chen X."/>
            <person name="Fellers J.P."/>
        </authorList>
    </citation>
    <scope>NUCLEOTIDE SEQUENCE</scope>
    <source>
        <strain evidence="3">isolate 1-1 / race 1 (BBBD)</strain>
        <strain evidence="4">Isolate 1-1 / race 1 (BBBD)</strain>
    </source>
</reference>
<dbReference type="VEuPathDB" id="FungiDB:PTTG_27779"/>
<accession>A0A180GH64</accession>
<gene>
    <name evidence="2" type="ORF">PTTG_27779</name>
</gene>
<keyword evidence="4" id="KW-1185">Reference proteome</keyword>
<dbReference type="EMBL" id="ADAS02000070">
    <property type="protein sequence ID" value="OAV92086.1"/>
    <property type="molecule type" value="Genomic_DNA"/>
</dbReference>
<feature type="signal peptide" evidence="1">
    <location>
        <begin position="1"/>
        <end position="22"/>
    </location>
</feature>
<evidence type="ECO:0000313" key="3">
    <source>
        <dbReference type="EnsemblFungi" id="PTTG_27779-t43_1-p1"/>
    </source>
</evidence>
<organism evidence="2">
    <name type="scientific">Puccinia triticina (isolate 1-1 / race 1 (BBBD))</name>
    <name type="common">Brown leaf rust fungus</name>
    <dbReference type="NCBI Taxonomy" id="630390"/>
    <lineage>
        <taxon>Eukaryota</taxon>
        <taxon>Fungi</taxon>
        <taxon>Dikarya</taxon>
        <taxon>Basidiomycota</taxon>
        <taxon>Pucciniomycotina</taxon>
        <taxon>Pucciniomycetes</taxon>
        <taxon>Pucciniales</taxon>
        <taxon>Pucciniaceae</taxon>
        <taxon>Puccinia</taxon>
    </lineage>
</organism>
<dbReference type="Proteomes" id="UP000005240">
    <property type="component" value="Unassembled WGS sequence"/>
</dbReference>
<reference evidence="2" key="1">
    <citation type="submission" date="2009-11" db="EMBL/GenBank/DDBJ databases">
        <authorList>
            <consortium name="The Broad Institute Genome Sequencing Platform"/>
            <person name="Ward D."/>
            <person name="Feldgarden M."/>
            <person name="Earl A."/>
            <person name="Young S.K."/>
            <person name="Zeng Q."/>
            <person name="Koehrsen M."/>
            <person name="Alvarado L."/>
            <person name="Berlin A."/>
            <person name="Bochicchio J."/>
            <person name="Borenstein D."/>
            <person name="Chapman S.B."/>
            <person name="Chen Z."/>
            <person name="Engels R."/>
            <person name="Freedman E."/>
            <person name="Gellesch M."/>
            <person name="Goldberg J."/>
            <person name="Griggs A."/>
            <person name="Gujja S."/>
            <person name="Heilman E."/>
            <person name="Heiman D."/>
            <person name="Hepburn T."/>
            <person name="Howarth C."/>
            <person name="Jen D."/>
            <person name="Larson L."/>
            <person name="Lewis B."/>
            <person name="Mehta T."/>
            <person name="Park D."/>
            <person name="Pearson M."/>
            <person name="Roberts A."/>
            <person name="Saif S."/>
            <person name="Shea T."/>
            <person name="Shenoy N."/>
            <person name="Sisk P."/>
            <person name="Stolte C."/>
            <person name="Sykes S."/>
            <person name="Thomson T."/>
            <person name="Walk T."/>
            <person name="White J."/>
            <person name="Yandava C."/>
            <person name="Izard J."/>
            <person name="Baranova O.V."/>
            <person name="Blanton J.M."/>
            <person name="Tanner A.C."/>
            <person name="Dewhirst F.E."/>
            <person name="Haas B."/>
            <person name="Nusbaum C."/>
            <person name="Birren B."/>
        </authorList>
    </citation>
    <scope>NUCLEOTIDE SEQUENCE [LARGE SCALE GENOMIC DNA]</scope>
    <source>
        <strain evidence="2">1-1 BBBD Race 1</strain>
    </source>
</reference>
<dbReference type="EnsemblFungi" id="PTTG_27779-t43_1">
    <property type="protein sequence ID" value="PTTG_27779-t43_1-p1"/>
    <property type="gene ID" value="PTTG_27779"/>
</dbReference>
<proteinExistence type="predicted"/>
<evidence type="ECO:0000313" key="4">
    <source>
        <dbReference type="Proteomes" id="UP000005240"/>
    </source>
</evidence>
<evidence type="ECO:0000313" key="2">
    <source>
        <dbReference type="EMBL" id="OAV92086.1"/>
    </source>
</evidence>
<sequence length="291" mass="33878">MRLPYYLLVFGLISQLIIDTDAQIGLPNHAEGYLLEHVTPRTAGYFYPCCQYNIGSHEAIAEFKNKFDTLPSDHKILHVNRVLTYLLKRPETTSCDHLLGWCEALAGATDPAPAFERINIATIYAFHTFILQKYEYRKVRTRLQQIVKNIMSDLLDHQDTRAQWARELYHPEEGLSELFKEKEQFRNVWLDVPMLENLGASIYWNYQDSLATEMDKNIGIIFSLKPSGYISAQTRVVAIAALWHVLNTNNVDDVNKTKAREFLRLLVDPKKYFLFDHERRLIQALSNWEIL</sequence>
<protein>
    <submittedName>
        <fullName evidence="2 3">Uncharacterized protein</fullName>
    </submittedName>
</protein>
<feature type="chain" id="PRO_5008109905" evidence="1">
    <location>
        <begin position="23"/>
        <end position="291"/>
    </location>
</feature>
<name>A0A180GH64_PUCT1</name>
<reference evidence="2" key="2">
    <citation type="submission" date="2016-05" db="EMBL/GenBank/DDBJ databases">
        <title>Comparative analysis highlights variable genome content of wheat rusts and divergence of the mating loci.</title>
        <authorList>
            <person name="Cuomo C.A."/>
            <person name="Bakkeren G."/>
            <person name="Szabo L."/>
            <person name="Khalil H."/>
            <person name="Joly D."/>
            <person name="Goldberg J."/>
            <person name="Young S."/>
            <person name="Zeng Q."/>
            <person name="Fellers J."/>
        </authorList>
    </citation>
    <scope>NUCLEOTIDE SEQUENCE [LARGE SCALE GENOMIC DNA]</scope>
    <source>
        <strain evidence="2">1-1 BBBD Race 1</strain>
    </source>
</reference>
<keyword evidence="1" id="KW-0732">Signal</keyword>